<feature type="region of interest" description="Disordered" evidence="6">
    <location>
        <begin position="1"/>
        <end position="28"/>
    </location>
</feature>
<dbReference type="Pfam" id="PF07522">
    <property type="entry name" value="DRMBL"/>
    <property type="match status" value="1"/>
</dbReference>
<reference evidence="8" key="1">
    <citation type="submission" date="2021-03" db="EMBL/GenBank/DDBJ databases">
        <authorList>
            <person name="Li Z."/>
            <person name="Yang C."/>
        </authorList>
    </citation>
    <scope>NUCLEOTIDE SEQUENCE</scope>
    <source>
        <strain evidence="8">Dzin_1.0</strain>
        <tissue evidence="8">Leaf</tissue>
    </source>
</reference>
<comment type="similarity">
    <text evidence="2">Belongs to the DNA repair metallo-beta-lactamase (DRMBL) family.</text>
</comment>
<evidence type="ECO:0000256" key="2">
    <source>
        <dbReference type="ARBA" id="ARBA00010304"/>
    </source>
</evidence>
<proteinExistence type="inferred from homology"/>
<comment type="caution">
    <text evidence="8">The sequence shown here is derived from an EMBL/GenBank/DDBJ whole genome shotgun (WGS) entry which is preliminary data.</text>
</comment>
<dbReference type="GO" id="GO:0006303">
    <property type="term" value="P:double-strand break repair via nonhomologous end joining"/>
    <property type="evidence" value="ECO:0007669"/>
    <property type="project" value="TreeGrafter"/>
</dbReference>
<evidence type="ECO:0000256" key="5">
    <source>
        <dbReference type="ARBA" id="ARBA00023242"/>
    </source>
</evidence>
<protein>
    <recommendedName>
        <fullName evidence="7">DNA repair metallo-beta-lactamase domain-containing protein</fullName>
    </recommendedName>
</protein>
<dbReference type="PANTHER" id="PTHR23240:SF36">
    <property type="entry name" value="DNA CROSS-LINK REPAIR PROTEIN SNM1"/>
    <property type="match status" value="1"/>
</dbReference>
<dbReference type="GO" id="GO:0005634">
    <property type="term" value="C:nucleus"/>
    <property type="evidence" value="ECO:0007669"/>
    <property type="project" value="UniProtKB-SubCell"/>
</dbReference>
<dbReference type="FunFam" id="3.60.15.10:FF:000010">
    <property type="entry name" value="DNA cross-link repair 1A"/>
    <property type="match status" value="1"/>
</dbReference>
<dbReference type="SUPFAM" id="SSF56281">
    <property type="entry name" value="Metallo-hydrolase/oxidoreductase"/>
    <property type="match status" value="1"/>
</dbReference>
<accession>A0A9D5CHR0</accession>
<dbReference type="Proteomes" id="UP001085076">
    <property type="component" value="Miscellaneous, Linkage group lg05"/>
</dbReference>
<evidence type="ECO:0000313" key="9">
    <source>
        <dbReference type="Proteomes" id="UP001085076"/>
    </source>
</evidence>
<dbReference type="Gene3D" id="3.40.50.12650">
    <property type="match status" value="1"/>
</dbReference>
<dbReference type="GO" id="GO:0035312">
    <property type="term" value="F:5'-3' DNA exonuclease activity"/>
    <property type="evidence" value="ECO:0007669"/>
    <property type="project" value="TreeGrafter"/>
</dbReference>
<name>A0A9D5CHR0_9LILI</name>
<feature type="domain" description="DNA repair metallo-beta-lactamase" evidence="7">
    <location>
        <begin position="344"/>
        <end position="448"/>
    </location>
</feature>
<evidence type="ECO:0000256" key="3">
    <source>
        <dbReference type="ARBA" id="ARBA00022763"/>
    </source>
</evidence>
<dbReference type="InterPro" id="IPR036866">
    <property type="entry name" value="RibonucZ/Hydroxyglut_hydro"/>
</dbReference>
<keyword evidence="9" id="KW-1185">Reference proteome</keyword>
<reference evidence="8" key="2">
    <citation type="journal article" date="2022" name="Hortic Res">
        <title>The genome of Dioscorea zingiberensis sheds light on the biosynthesis, origin and evolution of the medicinally important diosgenin saponins.</title>
        <authorList>
            <person name="Li Y."/>
            <person name="Tan C."/>
            <person name="Li Z."/>
            <person name="Guo J."/>
            <person name="Li S."/>
            <person name="Chen X."/>
            <person name="Wang C."/>
            <person name="Dai X."/>
            <person name="Yang H."/>
            <person name="Song W."/>
            <person name="Hou L."/>
            <person name="Xu J."/>
            <person name="Tong Z."/>
            <person name="Xu A."/>
            <person name="Yuan X."/>
            <person name="Wang W."/>
            <person name="Yang Q."/>
            <person name="Chen L."/>
            <person name="Sun Z."/>
            <person name="Wang K."/>
            <person name="Pan B."/>
            <person name="Chen J."/>
            <person name="Bao Y."/>
            <person name="Liu F."/>
            <person name="Qi X."/>
            <person name="Gang D.R."/>
            <person name="Wen J."/>
            <person name="Li J."/>
        </authorList>
    </citation>
    <scope>NUCLEOTIDE SEQUENCE</scope>
    <source>
        <strain evidence="8">Dzin_1.0</strain>
    </source>
</reference>
<organism evidence="8 9">
    <name type="scientific">Dioscorea zingiberensis</name>
    <dbReference type="NCBI Taxonomy" id="325984"/>
    <lineage>
        <taxon>Eukaryota</taxon>
        <taxon>Viridiplantae</taxon>
        <taxon>Streptophyta</taxon>
        <taxon>Embryophyta</taxon>
        <taxon>Tracheophyta</taxon>
        <taxon>Spermatophyta</taxon>
        <taxon>Magnoliopsida</taxon>
        <taxon>Liliopsida</taxon>
        <taxon>Dioscoreales</taxon>
        <taxon>Dioscoreaceae</taxon>
        <taxon>Dioscorea</taxon>
    </lineage>
</organism>
<dbReference type="OrthoDB" id="262529at2759"/>
<dbReference type="CDD" id="cd16273">
    <property type="entry name" value="SNM1A-1C-like_MBL-fold"/>
    <property type="match status" value="1"/>
</dbReference>
<dbReference type="GO" id="GO:0003684">
    <property type="term" value="F:damaged DNA binding"/>
    <property type="evidence" value="ECO:0007669"/>
    <property type="project" value="TreeGrafter"/>
</dbReference>
<evidence type="ECO:0000313" key="8">
    <source>
        <dbReference type="EMBL" id="KAJ0973507.1"/>
    </source>
</evidence>
<dbReference type="FunFam" id="3.40.50.12650:FF:000001">
    <property type="entry name" value="DNA cross-link repair 1A"/>
    <property type="match status" value="1"/>
</dbReference>
<dbReference type="EMBL" id="JAGGNH010000005">
    <property type="protein sequence ID" value="KAJ0973507.1"/>
    <property type="molecule type" value="Genomic_DNA"/>
</dbReference>
<dbReference type="GO" id="GO:0036297">
    <property type="term" value="P:interstrand cross-link repair"/>
    <property type="evidence" value="ECO:0007669"/>
    <property type="project" value="TreeGrafter"/>
</dbReference>
<sequence>MESETLAFDLDENGFPVDSLSSEGEAVDRDADKVEELSLAIPDASEKSSNFASDFYAGGTDWSCLLLKDKGTGKKGLVQKNLLQLWGIEKPLICPGSSISLSPPRKRVCSKRIGDDRSGSERPRACPFYKKIPGTSFTVDAFRYGLIQGCSTYFLTHFHYDHYGGLSKRWSHGPIYCTPLTARLVKMCLSVNPLFICPLELNTEHVIDGVKVTLLEANHCPGAALVHFRLRDGRCYLHTGDFRACKLMQSYSLLTHQRINVLYLDTTYCNPKYRFPPKEDVVSFVVRTTRKYLEKQPKTLVVVGSYSIGKERVYIAISQALGVQIYTDASRRRILQSFGWPELSGQLCSCGQASPLHVLPLSALRPESLKDYLRKYLPQFTAVLAFRPTGWTYSDATGNHLDLIKPTTKGNITIYGVPYSEHSSYTELREFVQFVRPERIIPTVNVGNAANRDKMQSYFQEWLKT</sequence>
<evidence type="ECO:0000256" key="1">
    <source>
        <dbReference type="ARBA" id="ARBA00004123"/>
    </source>
</evidence>
<dbReference type="AlphaFoldDB" id="A0A9D5CHR0"/>
<comment type="subcellular location">
    <subcellularLocation>
        <location evidence="1">Nucleus</location>
    </subcellularLocation>
</comment>
<dbReference type="PANTHER" id="PTHR23240">
    <property type="entry name" value="DNA CROSS-LINK REPAIR PROTEIN PSO2/SNM1-RELATED"/>
    <property type="match status" value="1"/>
</dbReference>
<dbReference type="Gene3D" id="3.60.15.10">
    <property type="entry name" value="Ribonuclease Z/Hydroxyacylglutathione hydrolase-like"/>
    <property type="match status" value="1"/>
</dbReference>
<keyword evidence="5" id="KW-0539">Nucleus</keyword>
<evidence type="ECO:0000256" key="6">
    <source>
        <dbReference type="SAM" id="MobiDB-lite"/>
    </source>
</evidence>
<keyword evidence="3" id="KW-0227">DNA damage</keyword>
<dbReference type="InterPro" id="IPR011084">
    <property type="entry name" value="DRMBL"/>
</dbReference>
<gene>
    <name evidence="8" type="ORF">J5N97_021466</name>
</gene>
<evidence type="ECO:0000256" key="4">
    <source>
        <dbReference type="ARBA" id="ARBA00023204"/>
    </source>
</evidence>
<evidence type="ECO:0000259" key="7">
    <source>
        <dbReference type="Pfam" id="PF07522"/>
    </source>
</evidence>
<keyword evidence="4" id="KW-0234">DNA repair</keyword>